<dbReference type="eggNOG" id="KOG3886">
    <property type="taxonomic scope" value="Eukaryota"/>
</dbReference>
<evidence type="ECO:0000256" key="2">
    <source>
        <dbReference type="ARBA" id="ARBA00009855"/>
    </source>
</evidence>
<dbReference type="KEGG" id="hgl:101706414"/>
<dbReference type="GO" id="GO:0035771">
    <property type="term" value="P:interleukin-4-mediated signaling pathway"/>
    <property type="evidence" value="ECO:0007669"/>
    <property type="project" value="TreeGrafter"/>
</dbReference>
<keyword evidence="6 13" id="KW-0732">Signal</keyword>
<evidence type="ECO:0000256" key="11">
    <source>
        <dbReference type="ARBA" id="ARBA00030247"/>
    </source>
</evidence>
<accession>G5ASQ0</accession>
<dbReference type="PRINTS" id="PR00431">
    <property type="entry name" value="INTERLEUKIN4"/>
</dbReference>
<comment type="subcellular location">
    <subcellularLocation>
        <location evidence="1">Secreted</location>
    </subcellularLocation>
</comment>
<proteinExistence type="inferred from homology"/>
<evidence type="ECO:0000256" key="13">
    <source>
        <dbReference type="SAM" id="SignalP"/>
    </source>
</evidence>
<keyword evidence="8" id="KW-0339">Growth factor</keyword>
<dbReference type="InterPro" id="IPR001325">
    <property type="entry name" value="IL-4/IL-13"/>
</dbReference>
<dbReference type="GO" id="GO:0005615">
    <property type="term" value="C:extracellular space"/>
    <property type="evidence" value="ECO:0007669"/>
    <property type="project" value="UniProtKB-KW"/>
</dbReference>
<keyword evidence="4" id="KW-0202">Cytokine</keyword>
<organism evidence="14 15">
    <name type="scientific">Heterocephalus glaber</name>
    <name type="common">Naked mole rat</name>
    <dbReference type="NCBI Taxonomy" id="10181"/>
    <lineage>
        <taxon>Eukaryota</taxon>
        <taxon>Metazoa</taxon>
        <taxon>Chordata</taxon>
        <taxon>Craniata</taxon>
        <taxon>Vertebrata</taxon>
        <taxon>Euteleostomi</taxon>
        <taxon>Mammalia</taxon>
        <taxon>Eutheria</taxon>
        <taxon>Euarchontoglires</taxon>
        <taxon>Glires</taxon>
        <taxon>Rodentia</taxon>
        <taxon>Hystricomorpha</taxon>
        <taxon>Bathyergidae</taxon>
        <taxon>Heterocephalus</taxon>
    </lineage>
</organism>
<keyword evidence="9" id="KW-1015">Disulfide bond</keyword>
<name>G5ASQ0_HETGA</name>
<dbReference type="InterPro" id="IPR018096">
    <property type="entry name" value="IL-4/IL-13_CS"/>
</dbReference>
<comment type="similarity">
    <text evidence="2">Belongs to the IL-4/IL-13 family.</text>
</comment>
<dbReference type="SMART" id="SM00190">
    <property type="entry name" value="IL4_13"/>
    <property type="match status" value="1"/>
</dbReference>
<dbReference type="PROSITE" id="PS00838">
    <property type="entry name" value="INTERLEUKIN_4_13"/>
    <property type="match status" value="1"/>
</dbReference>
<dbReference type="InterPro" id="IPR002354">
    <property type="entry name" value="IL-4"/>
</dbReference>
<dbReference type="GO" id="GO:0005136">
    <property type="term" value="F:interleukin-4 receptor binding"/>
    <property type="evidence" value="ECO:0007669"/>
    <property type="project" value="InterPro"/>
</dbReference>
<dbReference type="InterPro" id="IPR009079">
    <property type="entry name" value="4_helix_cytokine-like_core"/>
</dbReference>
<protein>
    <recommendedName>
        <fullName evidence="3">Interleukin-4</fullName>
    </recommendedName>
    <alternativeName>
        <fullName evidence="12">B-cell stimulatory factor 1</fullName>
    </alternativeName>
    <alternativeName>
        <fullName evidence="11">Lymphocyte stimulatory factor 1</fullName>
    </alternativeName>
</protein>
<dbReference type="PANTHER" id="PTHR47401:SF1">
    <property type="entry name" value="INTERLEUKIN-4"/>
    <property type="match status" value="1"/>
</dbReference>
<evidence type="ECO:0000313" key="15">
    <source>
        <dbReference type="Proteomes" id="UP000006813"/>
    </source>
</evidence>
<dbReference type="GO" id="GO:0006955">
    <property type="term" value="P:immune response"/>
    <property type="evidence" value="ECO:0007669"/>
    <property type="project" value="InterPro"/>
</dbReference>
<feature type="chain" id="PRO_5003473682" description="Interleukin-4" evidence="13">
    <location>
        <begin position="25"/>
        <end position="140"/>
    </location>
</feature>
<dbReference type="STRING" id="10181.G5ASQ0"/>
<keyword evidence="7" id="KW-0075">B-cell activation</keyword>
<dbReference type="Gene3D" id="1.20.1250.10">
    <property type="match status" value="1"/>
</dbReference>
<dbReference type="GO" id="GO:0045893">
    <property type="term" value="P:positive regulation of DNA-templated transcription"/>
    <property type="evidence" value="ECO:0007669"/>
    <property type="project" value="TreeGrafter"/>
</dbReference>
<feature type="signal peptide" evidence="13">
    <location>
        <begin position="1"/>
        <end position="24"/>
    </location>
</feature>
<evidence type="ECO:0000256" key="9">
    <source>
        <dbReference type="ARBA" id="ARBA00023157"/>
    </source>
</evidence>
<evidence type="ECO:0000256" key="1">
    <source>
        <dbReference type="ARBA" id="ARBA00004613"/>
    </source>
</evidence>
<reference evidence="14 15" key="1">
    <citation type="journal article" date="2011" name="Nature">
        <title>Genome sequencing reveals insights into physiology and longevity of the naked mole rat.</title>
        <authorList>
            <person name="Kim E.B."/>
            <person name="Fang X."/>
            <person name="Fushan A.A."/>
            <person name="Huang Z."/>
            <person name="Lobanov A.V."/>
            <person name="Han L."/>
            <person name="Marino S.M."/>
            <person name="Sun X."/>
            <person name="Turanov A.A."/>
            <person name="Yang P."/>
            <person name="Yim S.H."/>
            <person name="Zhao X."/>
            <person name="Kasaikina M.V."/>
            <person name="Stoletzki N."/>
            <person name="Peng C."/>
            <person name="Polak P."/>
            <person name="Xiong Z."/>
            <person name="Kiezun A."/>
            <person name="Zhu Y."/>
            <person name="Chen Y."/>
            <person name="Kryukov G.V."/>
            <person name="Zhang Q."/>
            <person name="Peshkin L."/>
            <person name="Yang L."/>
            <person name="Bronson R.T."/>
            <person name="Buffenstein R."/>
            <person name="Wang B."/>
            <person name="Han C."/>
            <person name="Li Q."/>
            <person name="Chen L."/>
            <person name="Zhao W."/>
            <person name="Sunyaev S.R."/>
            <person name="Park T.J."/>
            <person name="Zhang G."/>
            <person name="Wang J."/>
            <person name="Gladyshev V.N."/>
        </authorList>
    </citation>
    <scope>NUCLEOTIDE SEQUENCE [LARGE SCALE GENOMIC DNA]</scope>
</reference>
<dbReference type="GO" id="GO:0042113">
    <property type="term" value="P:B cell activation"/>
    <property type="evidence" value="ECO:0007669"/>
    <property type="project" value="UniProtKB-KW"/>
</dbReference>
<evidence type="ECO:0000256" key="8">
    <source>
        <dbReference type="ARBA" id="ARBA00023030"/>
    </source>
</evidence>
<dbReference type="AlphaFoldDB" id="G5ASQ0"/>
<dbReference type="SUPFAM" id="SSF47266">
    <property type="entry name" value="4-helical cytokines"/>
    <property type="match status" value="1"/>
</dbReference>
<keyword evidence="5" id="KW-0964">Secreted</keyword>
<keyword evidence="10" id="KW-0325">Glycoprotein</keyword>
<dbReference type="GO" id="GO:0050728">
    <property type="term" value="P:negative regulation of inflammatory response"/>
    <property type="evidence" value="ECO:0007669"/>
    <property type="project" value="TreeGrafter"/>
</dbReference>
<evidence type="ECO:0000256" key="12">
    <source>
        <dbReference type="ARBA" id="ARBA00031287"/>
    </source>
</evidence>
<dbReference type="FunCoup" id="G5ASQ0">
    <property type="interactions" value="586"/>
</dbReference>
<dbReference type="InParanoid" id="G5ASQ0"/>
<dbReference type="GO" id="GO:0050776">
    <property type="term" value="P:regulation of immune response"/>
    <property type="evidence" value="ECO:0007669"/>
    <property type="project" value="TreeGrafter"/>
</dbReference>
<evidence type="ECO:0000256" key="7">
    <source>
        <dbReference type="ARBA" id="ARBA00022936"/>
    </source>
</evidence>
<dbReference type="Pfam" id="PF00727">
    <property type="entry name" value="IL4"/>
    <property type="match status" value="1"/>
</dbReference>
<evidence type="ECO:0000256" key="4">
    <source>
        <dbReference type="ARBA" id="ARBA00022514"/>
    </source>
</evidence>
<gene>
    <name evidence="14" type="ORF">GW7_12244</name>
</gene>
<dbReference type="GO" id="GO:0005125">
    <property type="term" value="F:cytokine activity"/>
    <property type="evidence" value="ECO:0007669"/>
    <property type="project" value="UniProtKB-KW"/>
</dbReference>
<evidence type="ECO:0000313" key="14">
    <source>
        <dbReference type="EMBL" id="EHB00061.1"/>
    </source>
</evidence>
<evidence type="ECO:0000256" key="3">
    <source>
        <dbReference type="ARBA" id="ARBA00019467"/>
    </source>
</evidence>
<evidence type="ECO:0000256" key="6">
    <source>
        <dbReference type="ARBA" id="ARBA00022729"/>
    </source>
</evidence>
<evidence type="ECO:0000256" key="10">
    <source>
        <dbReference type="ARBA" id="ARBA00023180"/>
    </source>
</evidence>
<sequence length="140" mass="15510">MGLVPQLTVTLFCLLACTGTFVRGCNDALQEIINDLNVLSSQKTPCAELAAADVFAAPKDTAEKLCQAVTVLHRTSYLGVGLSCLNRHRESVFLVLLKKVYRNLRSMVQPNCSVSELKQTTLKDFLENLKTILKKKYSEC</sequence>
<dbReference type="PANTHER" id="PTHR47401">
    <property type="entry name" value="INTERLEUKIN-4"/>
    <property type="match status" value="1"/>
</dbReference>
<dbReference type="Proteomes" id="UP000006813">
    <property type="component" value="Unassembled WGS sequence"/>
</dbReference>
<dbReference type="GO" id="GO:0008083">
    <property type="term" value="F:growth factor activity"/>
    <property type="evidence" value="ECO:0007669"/>
    <property type="project" value="UniProtKB-KW"/>
</dbReference>
<evidence type="ECO:0000256" key="5">
    <source>
        <dbReference type="ARBA" id="ARBA00022525"/>
    </source>
</evidence>
<dbReference type="EMBL" id="JH166754">
    <property type="protein sequence ID" value="EHB00061.1"/>
    <property type="molecule type" value="Genomic_DNA"/>
</dbReference>